<evidence type="ECO:0000256" key="3">
    <source>
        <dbReference type="ARBA" id="ARBA00022884"/>
    </source>
</evidence>
<dbReference type="AlphaFoldDB" id="A0A7C4FFA4"/>
<dbReference type="NCBIfam" id="TIGR03629">
    <property type="entry name" value="uS13_arch"/>
    <property type="match status" value="1"/>
</dbReference>
<evidence type="ECO:0000256" key="5">
    <source>
        <dbReference type="ARBA" id="ARBA00023274"/>
    </source>
</evidence>
<dbReference type="Gene3D" id="1.10.8.50">
    <property type="match status" value="1"/>
</dbReference>
<dbReference type="GO" id="GO:0015935">
    <property type="term" value="C:small ribosomal subunit"/>
    <property type="evidence" value="ECO:0007669"/>
    <property type="project" value="TreeGrafter"/>
</dbReference>
<comment type="similarity">
    <text evidence="1 6 7">Belongs to the universal ribosomal protein uS13 family.</text>
</comment>
<gene>
    <name evidence="6" type="primary">rps13</name>
    <name evidence="8" type="ORF">ENV14_00575</name>
</gene>
<dbReference type="PANTHER" id="PTHR10871:SF3">
    <property type="entry name" value="SMALL RIBOSOMAL SUBUNIT PROTEIN US13"/>
    <property type="match status" value="1"/>
</dbReference>
<name>A0A7C4FFA4_9CREN</name>
<keyword evidence="2 6" id="KW-0699">rRNA-binding</keyword>
<dbReference type="Pfam" id="PF00416">
    <property type="entry name" value="Ribosomal_S13"/>
    <property type="match status" value="1"/>
</dbReference>
<dbReference type="GO" id="GO:0019843">
    <property type="term" value="F:rRNA binding"/>
    <property type="evidence" value="ECO:0007669"/>
    <property type="project" value="UniProtKB-UniRule"/>
</dbReference>
<keyword evidence="3 6" id="KW-0694">RNA-binding</keyword>
<organism evidence="8">
    <name type="scientific">Ignisphaera aggregans</name>
    <dbReference type="NCBI Taxonomy" id="334771"/>
    <lineage>
        <taxon>Archaea</taxon>
        <taxon>Thermoproteota</taxon>
        <taxon>Thermoprotei</taxon>
        <taxon>Desulfurococcales</taxon>
        <taxon>Desulfurococcaceae</taxon>
        <taxon>Ignisphaera</taxon>
    </lineage>
</organism>
<dbReference type="GO" id="GO:0006412">
    <property type="term" value="P:translation"/>
    <property type="evidence" value="ECO:0007669"/>
    <property type="project" value="UniProtKB-UniRule"/>
</dbReference>
<protein>
    <recommendedName>
        <fullName evidence="6">Small ribosomal subunit protein uS13</fullName>
    </recommendedName>
</protein>
<sequence length="159" mass="17953">MSPATNFRHIVRIAETDIPGNLSLAWGLAKVKGIGYNMAIAICRKLGLDPSTLVGYLDDEEVAQIEEIVKNPQKFGFPSWMLNRRKDVETGESLHLVSSELIYYARQDIEREIKIKSWRGVRHSLGYKVRGQKTHTTGRVGPVIGVQRKKAAQPQQQQK</sequence>
<dbReference type="SUPFAM" id="SSF46946">
    <property type="entry name" value="S13-like H2TH domain"/>
    <property type="match status" value="1"/>
</dbReference>
<dbReference type="PROSITE" id="PS00646">
    <property type="entry name" value="RIBOSOMAL_S13_1"/>
    <property type="match status" value="1"/>
</dbReference>
<dbReference type="FunFam" id="1.10.8.50:FF:000001">
    <property type="entry name" value="30S ribosomal protein S13"/>
    <property type="match status" value="1"/>
</dbReference>
<dbReference type="InterPro" id="IPR018269">
    <property type="entry name" value="Ribosomal_uS13_CS"/>
</dbReference>
<dbReference type="GO" id="GO:0003735">
    <property type="term" value="F:structural constituent of ribosome"/>
    <property type="evidence" value="ECO:0007669"/>
    <property type="project" value="InterPro"/>
</dbReference>
<dbReference type="InterPro" id="IPR010979">
    <property type="entry name" value="Ribosomal_uS13-like_H2TH"/>
</dbReference>
<dbReference type="InterPro" id="IPR019977">
    <property type="entry name" value="Ribosomal_uS13_archaeal"/>
</dbReference>
<accession>A0A7C4FFA4</accession>
<evidence type="ECO:0000256" key="1">
    <source>
        <dbReference type="ARBA" id="ARBA00008080"/>
    </source>
</evidence>
<dbReference type="InterPro" id="IPR027437">
    <property type="entry name" value="Rbsml_uS13_C"/>
</dbReference>
<dbReference type="PANTHER" id="PTHR10871">
    <property type="entry name" value="30S RIBOSOMAL PROTEIN S13/40S RIBOSOMAL PROTEIN S18"/>
    <property type="match status" value="1"/>
</dbReference>
<dbReference type="PIRSF" id="PIRSF002134">
    <property type="entry name" value="Ribosomal_S13"/>
    <property type="match status" value="1"/>
</dbReference>
<evidence type="ECO:0000256" key="6">
    <source>
        <dbReference type="HAMAP-Rule" id="MF_01315"/>
    </source>
</evidence>
<dbReference type="InterPro" id="IPR001892">
    <property type="entry name" value="Ribosomal_uS13"/>
</dbReference>
<evidence type="ECO:0000256" key="7">
    <source>
        <dbReference type="RuleBase" id="RU003830"/>
    </source>
</evidence>
<keyword evidence="5 6" id="KW-0687">Ribonucleoprotein</keyword>
<comment type="function">
    <text evidence="6">Located at the top of the head of the 30S subunit, it contacts several helices of the 16S rRNA. In the 70S ribosome it contacts the 23S rRNA (bridge B1a) and protein L5 of the 50S subunit (bridge B1b), connecting the 2 subunits; these bridges are implicated in subunit movement.</text>
</comment>
<dbReference type="HAMAP" id="MF_01315">
    <property type="entry name" value="Ribosomal_uS13"/>
    <property type="match status" value="1"/>
</dbReference>
<evidence type="ECO:0000256" key="4">
    <source>
        <dbReference type="ARBA" id="ARBA00022980"/>
    </source>
</evidence>
<proteinExistence type="inferred from homology"/>
<dbReference type="EMBL" id="DTFF01000005">
    <property type="protein sequence ID" value="HGI86886.1"/>
    <property type="molecule type" value="Genomic_DNA"/>
</dbReference>
<dbReference type="PROSITE" id="PS50159">
    <property type="entry name" value="RIBOSOMAL_S13_2"/>
    <property type="match status" value="1"/>
</dbReference>
<reference evidence="8" key="1">
    <citation type="journal article" date="2020" name="mSystems">
        <title>Genome- and Community-Level Interaction Insights into Carbon Utilization and Element Cycling Functions of Hydrothermarchaeota in Hydrothermal Sediment.</title>
        <authorList>
            <person name="Zhou Z."/>
            <person name="Liu Y."/>
            <person name="Xu W."/>
            <person name="Pan J."/>
            <person name="Luo Z.H."/>
            <person name="Li M."/>
        </authorList>
    </citation>
    <scope>NUCLEOTIDE SEQUENCE [LARGE SCALE GENOMIC DNA]</scope>
    <source>
        <strain evidence="8">SpSt-732</strain>
    </source>
</reference>
<dbReference type="Gene3D" id="4.10.910.10">
    <property type="entry name" value="30s ribosomal protein s13, domain 2"/>
    <property type="match status" value="1"/>
</dbReference>
<evidence type="ECO:0000256" key="2">
    <source>
        <dbReference type="ARBA" id="ARBA00022730"/>
    </source>
</evidence>
<evidence type="ECO:0000313" key="8">
    <source>
        <dbReference type="EMBL" id="HGI86886.1"/>
    </source>
</evidence>
<comment type="caution">
    <text evidence="8">The sequence shown here is derived from an EMBL/GenBank/DDBJ whole genome shotgun (WGS) entry which is preliminary data.</text>
</comment>
<keyword evidence="4 6" id="KW-0689">Ribosomal protein</keyword>
<dbReference type="NCBIfam" id="NF003140">
    <property type="entry name" value="PRK04053.1"/>
    <property type="match status" value="1"/>
</dbReference>
<dbReference type="GO" id="GO:0005829">
    <property type="term" value="C:cytosol"/>
    <property type="evidence" value="ECO:0007669"/>
    <property type="project" value="TreeGrafter"/>
</dbReference>
<comment type="subunit">
    <text evidence="6">Part of the 30S ribosomal subunit. Forms a loose heterodimer with protein S19. Forms two bridges to the 50S subunit in the 70S ribosome.</text>
</comment>